<dbReference type="STRING" id="551995.SAMN05192574_11716"/>
<evidence type="ECO:0000313" key="9">
    <source>
        <dbReference type="EMBL" id="SEO94977.1"/>
    </source>
</evidence>
<evidence type="ECO:0000256" key="5">
    <source>
        <dbReference type="ARBA" id="ARBA00023136"/>
    </source>
</evidence>
<dbReference type="InterPro" id="IPR039426">
    <property type="entry name" value="TonB-dep_rcpt-like"/>
</dbReference>
<name>A0A1H8TVQ2_9SPHI</name>
<keyword evidence="3 7" id="KW-1134">Transmembrane beta strand</keyword>
<accession>A0A1H8TVQ2</accession>
<dbReference type="NCBIfam" id="TIGR04056">
    <property type="entry name" value="OMP_RagA_SusC"/>
    <property type="match status" value="1"/>
</dbReference>
<evidence type="ECO:0000256" key="6">
    <source>
        <dbReference type="ARBA" id="ARBA00023237"/>
    </source>
</evidence>
<evidence type="ECO:0000256" key="1">
    <source>
        <dbReference type="ARBA" id="ARBA00004571"/>
    </source>
</evidence>
<dbReference type="OrthoDB" id="600887at2"/>
<evidence type="ECO:0000256" key="7">
    <source>
        <dbReference type="PROSITE-ProRule" id="PRU01360"/>
    </source>
</evidence>
<dbReference type="InterPro" id="IPR037066">
    <property type="entry name" value="Plug_dom_sf"/>
</dbReference>
<dbReference type="InterPro" id="IPR012910">
    <property type="entry name" value="Plug_dom"/>
</dbReference>
<dbReference type="SUPFAM" id="SSF56935">
    <property type="entry name" value="Porins"/>
    <property type="match status" value="1"/>
</dbReference>
<dbReference type="PROSITE" id="PS52016">
    <property type="entry name" value="TONB_DEPENDENT_REC_3"/>
    <property type="match status" value="1"/>
</dbReference>
<keyword evidence="4 7" id="KW-0812">Transmembrane</keyword>
<dbReference type="FunFam" id="2.170.130.10:FF:000003">
    <property type="entry name" value="SusC/RagA family TonB-linked outer membrane protein"/>
    <property type="match status" value="1"/>
</dbReference>
<dbReference type="AlphaFoldDB" id="A0A1H8TVQ2"/>
<comment type="subcellular location">
    <subcellularLocation>
        <location evidence="1 7">Cell outer membrane</location>
        <topology evidence="1 7">Multi-pass membrane protein</topology>
    </subcellularLocation>
</comment>
<protein>
    <submittedName>
        <fullName evidence="9">TonB-linked outer membrane protein, SusC/RagA family</fullName>
    </submittedName>
</protein>
<dbReference type="SUPFAM" id="SSF49464">
    <property type="entry name" value="Carboxypeptidase regulatory domain-like"/>
    <property type="match status" value="1"/>
</dbReference>
<keyword evidence="2 7" id="KW-0813">Transport</keyword>
<dbReference type="InterPro" id="IPR023996">
    <property type="entry name" value="TonB-dep_OMP_SusC/RagA"/>
</dbReference>
<dbReference type="NCBIfam" id="TIGR04057">
    <property type="entry name" value="SusC_RagA_signa"/>
    <property type="match status" value="1"/>
</dbReference>
<dbReference type="GO" id="GO:0009279">
    <property type="term" value="C:cell outer membrane"/>
    <property type="evidence" value="ECO:0007669"/>
    <property type="project" value="UniProtKB-SubCell"/>
</dbReference>
<dbReference type="Gene3D" id="2.170.130.10">
    <property type="entry name" value="TonB-dependent receptor, plug domain"/>
    <property type="match status" value="1"/>
</dbReference>
<evidence type="ECO:0000313" key="10">
    <source>
        <dbReference type="Proteomes" id="UP000198942"/>
    </source>
</evidence>
<dbReference type="InterPro" id="IPR023997">
    <property type="entry name" value="TonB-dep_OMP_SusC/RagA_CS"/>
</dbReference>
<organism evidence="9 10">
    <name type="scientific">Mucilaginibacter gossypiicola</name>
    <dbReference type="NCBI Taxonomy" id="551995"/>
    <lineage>
        <taxon>Bacteria</taxon>
        <taxon>Pseudomonadati</taxon>
        <taxon>Bacteroidota</taxon>
        <taxon>Sphingobacteriia</taxon>
        <taxon>Sphingobacteriales</taxon>
        <taxon>Sphingobacteriaceae</taxon>
        <taxon>Mucilaginibacter</taxon>
    </lineage>
</organism>
<evidence type="ECO:0000259" key="8">
    <source>
        <dbReference type="Pfam" id="PF07715"/>
    </source>
</evidence>
<dbReference type="Gene3D" id="2.40.170.20">
    <property type="entry name" value="TonB-dependent receptor, beta-barrel domain"/>
    <property type="match status" value="1"/>
</dbReference>
<reference evidence="10" key="1">
    <citation type="submission" date="2016-10" db="EMBL/GenBank/DDBJ databases">
        <authorList>
            <person name="Varghese N."/>
            <person name="Submissions S."/>
        </authorList>
    </citation>
    <scope>NUCLEOTIDE SEQUENCE [LARGE SCALE GENOMIC DNA]</scope>
    <source>
        <strain evidence="10">Gh-48</strain>
    </source>
</reference>
<proteinExistence type="inferred from homology"/>
<dbReference type="Gene3D" id="2.60.40.1120">
    <property type="entry name" value="Carboxypeptidase-like, regulatory domain"/>
    <property type="match status" value="1"/>
</dbReference>
<keyword evidence="10" id="KW-1185">Reference proteome</keyword>
<comment type="similarity">
    <text evidence="7">Belongs to the TonB-dependent receptor family.</text>
</comment>
<sequence>MNINLLISINWYKIMKLSCCQILLAIIFAGVSVAGTTRAQGALARQVDITAVDMDMKSFLNMLSKKAGVKFVYFKETLNNQKKVTTAGGQKDLKTILEQVFLANGIGFEIVNNQIILTKIRASAGGGSENSENKTDESEVAQVKITGQVTNTLGAGLPGVTIKIKGTTVAVATDSQGNYTINAPDDNATLIVTYLGYVTREVPINGQKVVNIQLQEDNKALNEVVVVGYSTQSRHKLTSAVVTVSGDELNKRVATSPTALLQGKLPGLQVVQGSGEPGNENVQLTIRGVGTFSGAGSNPLIIVDGLPGSLDVLNANDIESISVLKDASSAAIYGSRGANGVIVVKTKRGKAGSLAIQYTYNLGISKATKLPDIITNSATYMQLSNEARTNSSLAPLYTQDQINLYQNATDRVKYPNHNWLNDIFRTAYTQNHYLNMSGGKDSTTYSVGVGITNQPGVMRGFDYSKYTFSLGLSSKLNKRITFGSDIQMRYGKKLTPENGASDQFLSALAQSPLYPAQSSDGRWIKKAYSNEQGNKNPAAIVGEDIRTRGNDYYLQGNLSLDIDLFKGLRWENKGGFNYGYYKFNDFRPVIPTYYYSDMSPAGNLDDGSPGLNVGNSDNIYTVYYSQLTYKKSLGLHNFSAFAGYQRENNNASNLNASRTQYVTNYLRELNAGPSDGQTNNGTSSAWAISSFYGSANYDYADKYLLGANIRYDGTSRLPSSSRYGTFYSFSGGWRVSKENFLKDVLWLNDLKIRGSWGQLGNQNIGTYPYQSTLSGANYAFGSSVSSGFVANTLVDPSLTWETTRVADIGLDMTIFNNKLVFSADYFNKYTFDILRSSQVPFYIGLNAPTINDGALRNKGFEFALQYNDRIGKDFTYTVGVNLQTYKNKLERYGSKDISDHTIRQEGHELDAYYMYVWDGIFQSQQEIDNSPKQPVTPTPGDLKIKDVNGDGKIDANDRTYVGGKFPSYQYSANIGAAYKGFDFSAQLYGSQGQKAYVNGWGIEPFRQGSVPTTDWLNRWTPTNHTNTMPKIYVADGYAAVQNYPSTYFLKDASFVRLKSLQLGYNFALAMLKKVSIKSLRVFVAADNVFTISKYPGLDPERVGDGTYVTYPQNRTITFGASIKL</sequence>
<dbReference type="InterPro" id="IPR036942">
    <property type="entry name" value="Beta-barrel_TonB_sf"/>
</dbReference>
<feature type="domain" description="TonB-dependent receptor plug" evidence="8">
    <location>
        <begin position="236"/>
        <end position="341"/>
    </location>
</feature>
<evidence type="ECO:0000256" key="4">
    <source>
        <dbReference type="ARBA" id="ARBA00022692"/>
    </source>
</evidence>
<dbReference type="Pfam" id="PF13715">
    <property type="entry name" value="CarbopepD_reg_2"/>
    <property type="match status" value="1"/>
</dbReference>
<keyword evidence="5 7" id="KW-0472">Membrane</keyword>
<keyword evidence="6 7" id="KW-0998">Cell outer membrane</keyword>
<dbReference type="Proteomes" id="UP000198942">
    <property type="component" value="Unassembled WGS sequence"/>
</dbReference>
<dbReference type="InterPro" id="IPR008969">
    <property type="entry name" value="CarboxyPept-like_regulatory"/>
</dbReference>
<dbReference type="EMBL" id="FOCL01000017">
    <property type="protein sequence ID" value="SEO94977.1"/>
    <property type="molecule type" value="Genomic_DNA"/>
</dbReference>
<gene>
    <name evidence="9" type="ORF">SAMN05192574_11716</name>
</gene>
<evidence type="ECO:0000256" key="3">
    <source>
        <dbReference type="ARBA" id="ARBA00022452"/>
    </source>
</evidence>
<evidence type="ECO:0000256" key="2">
    <source>
        <dbReference type="ARBA" id="ARBA00022448"/>
    </source>
</evidence>
<dbReference type="Pfam" id="PF07715">
    <property type="entry name" value="Plug"/>
    <property type="match status" value="1"/>
</dbReference>